<keyword evidence="2" id="KW-1185">Reference proteome</keyword>
<reference evidence="1 2" key="1">
    <citation type="journal article" date="2022" name="Allergy">
        <title>Genome assembly and annotation of Periplaneta americana reveal a comprehensive cockroach allergen profile.</title>
        <authorList>
            <person name="Wang L."/>
            <person name="Xiong Q."/>
            <person name="Saelim N."/>
            <person name="Wang L."/>
            <person name="Nong W."/>
            <person name="Wan A.T."/>
            <person name="Shi M."/>
            <person name="Liu X."/>
            <person name="Cao Q."/>
            <person name="Hui J.H.L."/>
            <person name="Sookrung N."/>
            <person name="Leung T.F."/>
            <person name="Tungtrongchitr A."/>
            <person name="Tsui S.K.W."/>
        </authorList>
    </citation>
    <scope>NUCLEOTIDE SEQUENCE [LARGE SCALE GENOMIC DNA]</scope>
    <source>
        <strain evidence="1">PWHHKU_190912</strain>
    </source>
</reference>
<dbReference type="Proteomes" id="UP001148838">
    <property type="component" value="Unassembled WGS sequence"/>
</dbReference>
<proteinExistence type="predicted"/>
<name>A0ABQ8TEU5_PERAM</name>
<evidence type="ECO:0000313" key="2">
    <source>
        <dbReference type="Proteomes" id="UP001148838"/>
    </source>
</evidence>
<gene>
    <name evidence="1" type="ORF">ANN_06922</name>
</gene>
<comment type="caution">
    <text evidence="1">The sequence shown here is derived from an EMBL/GenBank/DDBJ whole genome shotgun (WGS) entry which is preliminary data.</text>
</comment>
<evidence type="ECO:0000313" key="1">
    <source>
        <dbReference type="EMBL" id="KAJ4445121.1"/>
    </source>
</evidence>
<organism evidence="1 2">
    <name type="scientific">Periplaneta americana</name>
    <name type="common">American cockroach</name>
    <name type="synonym">Blatta americana</name>
    <dbReference type="NCBI Taxonomy" id="6978"/>
    <lineage>
        <taxon>Eukaryota</taxon>
        <taxon>Metazoa</taxon>
        <taxon>Ecdysozoa</taxon>
        <taxon>Arthropoda</taxon>
        <taxon>Hexapoda</taxon>
        <taxon>Insecta</taxon>
        <taxon>Pterygota</taxon>
        <taxon>Neoptera</taxon>
        <taxon>Polyneoptera</taxon>
        <taxon>Dictyoptera</taxon>
        <taxon>Blattodea</taxon>
        <taxon>Blattoidea</taxon>
        <taxon>Blattidae</taxon>
        <taxon>Blattinae</taxon>
        <taxon>Periplaneta</taxon>
    </lineage>
</organism>
<sequence>MNDRMTALIRYYRSLASTNAKKRMVILYNAKYEFRLENLSIMTTRKRNARLRSRKFEEIEAIFMDYEKMYITVSMMSISITEGSMETSSLINIQRAVETEKTNYRNTFIEEDDVYIPHEKSCLLFTLENSVLVKISTLNYIVFSWTRNNIGSESPSFTTIQNNR</sequence>
<protein>
    <submittedName>
        <fullName evidence="1">Uncharacterized protein</fullName>
    </submittedName>
</protein>
<accession>A0ABQ8TEU5</accession>
<dbReference type="EMBL" id="JAJSOF020000011">
    <property type="protein sequence ID" value="KAJ4445121.1"/>
    <property type="molecule type" value="Genomic_DNA"/>
</dbReference>